<gene>
    <name evidence="2" type="ORF">DCC35_18930</name>
</gene>
<dbReference type="Proteomes" id="UP000298616">
    <property type="component" value="Chromosome"/>
</dbReference>
<evidence type="ECO:0000313" key="3">
    <source>
        <dbReference type="Proteomes" id="UP000298616"/>
    </source>
</evidence>
<name>A0A4D7JPU3_9BACT</name>
<feature type="transmembrane region" description="Helical" evidence="1">
    <location>
        <begin position="32"/>
        <end position="51"/>
    </location>
</feature>
<feature type="transmembrane region" description="Helical" evidence="1">
    <location>
        <begin position="6"/>
        <end position="25"/>
    </location>
</feature>
<keyword evidence="1" id="KW-0472">Membrane</keyword>
<dbReference type="KEGG" id="fpf:DCC35_18930"/>
<proteinExistence type="predicted"/>
<evidence type="ECO:0000256" key="1">
    <source>
        <dbReference type="SAM" id="Phobius"/>
    </source>
</evidence>
<protein>
    <submittedName>
        <fullName evidence="2">Uncharacterized protein</fullName>
    </submittedName>
</protein>
<keyword evidence="1" id="KW-0812">Transmembrane</keyword>
<evidence type="ECO:0000313" key="2">
    <source>
        <dbReference type="EMBL" id="QCK16657.1"/>
    </source>
</evidence>
<keyword evidence="3" id="KW-1185">Reference proteome</keyword>
<dbReference type="EMBL" id="CP028923">
    <property type="protein sequence ID" value="QCK16657.1"/>
    <property type="molecule type" value="Genomic_DNA"/>
</dbReference>
<dbReference type="AlphaFoldDB" id="A0A4D7JPU3"/>
<reference evidence="2 3" key="1">
    <citation type="submission" date="2018-04" db="EMBL/GenBank/DDBJ databases">
        <title>Complete genome uncultured novel isolate.</title>
        <authorList>
            <person name="Merlino G."/>
        </authorList>
    </citation>
    <scope>NUCLEOTIDE SEQUENCE [LARGE SCALE GENOMIC DNA]</scope>
    <source>
        <strain evidence="3">R1DC9</strain>
    </source>
</reference>
<sequence length="240" mass="27624">MIDKLPIAFNISFIAITTAVLLFLYKTSKGNKLILASLIFGLFMQGIAGYYEFYIDSIKKLTFHILFLFLPPFIPICIYLFTSRGKKLLKGFELKWLTLMQFLRLPIAFILAGLYFYKLVPQSITFLGTNFDILAGLSAPAIFYYGYQKKSLSIYVMILWNILALYSLIQLFVVVLFALPSPFQTFIYKQSASGILYFPYVWLFGFITPSFMFGHLTAISHLFKIGNEYGFDHNLKRVLS</sequence>
<feature type="transmembrane region" description="Helical" evidence="1">
    <location>
        <begin position="199"/>
        <end position="219"/>
    </location>
</feature>
<feature type="transmembrane region" description="Helical" evidence="1">
    <location>
        <begin position="63"/>
        <end position="82"/>
    </location>
</feature>
<dbReference type="RefSeq" id="WP_137092248.1">
    <property type="nucleotide sequence ID" value="NZ_CP028923.1"/>
</dbReference>
<feature type="transmembrane region" description="Helical" evidence="1">
    <location>
        <begin position="154"/>
        <end position="179"/>
    </location>
</feature>
<feature type="transmembrane region" description="Helical" evidence="1">
    <location>
        <begin position="123"/>
        <end position="147"/>
    </location>
</feature>
<dbReference type="OrthoDB" id="675847at2"/>
<organism evidence="2 3">
    <name type="scientific">Mangrovivirga cuniculi</name>
    <dbReference type="NCBI Taxonomy" id="2715131"/>
    <lineage>
        <taxon>Bacteria</taxon>
        <taxon>Pseudomonadati</taxon>
        <taxon>Bacteroidota</taxon>
        <taxon>Cytophagia</taxon>
        <taxon>Cytophagales</taxon>
        <taxon>Mangrovivirgaceae</taxon>
        <taxon>Mangrovivirga</taxon>
    </lineage>
</organism>
<feature type="transmembrane region" description="Helical" evidence="1">
    <location>
        <begin position="94"/>
        <end position="117"/>
    </location>
</feature>
<keyword evidence="1" id="KW-1133">Transmembrane helix</keyword>
<accession>A0A4D7JPU3</accession>